<dbReference type="EMBL" id="FMWP01000092">
    <property type="protein sequence ID" value="SCZ97013.1"/>
    <property type="molecule type" value="Genomic_DNA"/>
</dbReference>
<evidence type="ECO:0000313" key="2">
    <source>
        <dbReference type="EMBL" id="SCZ97013.1"/>
    </source>
</evidence>
<feature type="region of interest" description="Disordered" evidence="1">
    <location>
        <begin position="26"/>
        <end position="58"/>
    </location>
</feature>
<sequence length="173" mass="18833">MGRQLCGCVHFWVSWKTWRLRKASSTAAADPRRTCPRSPSLTGREGKNRGLPRSSAEHCSPRAWQGVAAGSVLPPRLAAADRAFQRHTHLLSYLPISHPASVTDPHTPPIKVLSRTPQLGWTGAWQKTLPDTRLDAPGRQAAAQPQVSLAVNCSVGPAVLSLRPSKERQVTRA</sequence>
<reference evidence="3" key="1">
    <citation type="submission" date="2016-10" db="EMBL/GenBank/DDBJ databases">
        <authorList>
            <person name="Jeantristanb JTB J.-T."/>
            <person name="Ricardo R."/>
        </authorList>
    </citation>
    <scope>NUCLEOTIDE SEQUENCE [LARGE SCALE GENOMIC DNA]</scope>
</reference>
<proteinExistence type="predicted"/>
<gene>
    <name evidence="2" type="ORF">BZ3500_MVSOF-1268-A1-R1_CHR4-2G06930</name>
</gene>
<evidence type="ECO:0000256" key="1">
    <source>
        <dbReference type="SAM" id="MobiDB-lite"/>
    </source>
</evidence>
<organism evidence="2 3">
    <name type="scientific">Microbotryum saponariae</name>
    <dbReference type="NCBI Taxonomy" id="289078"/>
    <lineage>
        <taxon>Eukaryota</taxon>
        <taxon>Fungi</taxon>
        <taxon>Dikarya</taxon>
        <taxon>Basidiomycota</taxon>
        <taxon>Pucciniomycotina</taxon>
        <taxon>Microbotryomycetes</taxon>
        <taxon>Microbotryales</taxon>
        <taxon>Microbotryaceae</taxon>
        <taxon>Microbotryum</taxon>
    </lineage>
</organism>
<protein>
    <submittedName>
        <fullName evidence="2">BZ3500_MvSof-1268-A1-R1_Chr4-2g06930 protein</fullName>
    </submittedName>
</protein>
<evidence type="ECO:0000313" key="3">
    <source>
        <dbReference type="Proteomes" id="UP000249723"/>
    </source>
</evidence>
<accession>A0A2X0MBL0</accession>
<dbReference type="Proteomes" id="UP000249723">
    <property type="component" value="Unassembled WGS sequence"/>
</dbReference>
<keyword evidence="3" id="KW-1185">Reference proteome</keyword>
<dbReference type="AlphaFoldDB" id="A0A2X0MBL0"/>
<name>A0A2X0MBL0_9BASI</name>